<organism evidence="1 2">
    <name type="scientific">Porites evermanni</name>
    <dbReference type="NCBI Taxonomy" id="104178"/>
    <lineage>
        <taxon>Eukaryota</taxon>
        <taxon>Metazoa</taxon>
        <taxon>Cnidaria</taxon>
        <taxon>Anthozoa</taxon>
        <taxon>Hexacorallia</taxon>
        <taxon>Scleractinia</taxon>
        <taxon>Fungiina</taxon>
        <taxon>Poritidae</taxon>
        <taxon>Porites</taxon>
    </lineage>
</organism>
<name>A0ABN8SY57_9CNID</name>
<protein>
    <submittedName>
        <fullName evidence="1">Uncharacterized protein</fullName>
    </submittedName>
</protein>
<feature type="non-terminal residue" evidence="1">
    <location>
        <position position="149"/>
    </location>
</feature>
<sequence length="149" mass="16786">MSSRFSEDNRAGAEMFALVPSALVKHDSFRNLEESCNFGNMTYLHRPLFLLTKNLIECVDDLLRRICIPTYEFCLQLVVPFLLVLPKLSVHYLACDESSHISEIGCRMSGCQDLHSCTYIMALTLMLTKSVQSLLPSRRGRCSKGASFA</sequence>
<gene>
    <name evidence="1" type="ORF">PEVE_00029892</name>
</gene>
<evidence type="ECO:0000313" key="2">
    <source>
        <dbReference type="Proteomes" id="UP001159427"/>
    </source>
</evidence>
<reference evidence="1 2" key="1">
    <citation type="submission" date="2022-05" db="EMBL/GenBank/DDBJ databases">
        <authorList>
            <consortium name="Genoscope - CEA"/>
            <person name="William W."/>
        </authorList>
    </citation>
    <scope>NUCLEOTIDE SEQUENCE [LARGE SCALE GENOMIC DNA]</scope>
</reference>
<proteinExistence type="predicted"/>
<keyword evidence="2" id="KW-1185">Reference proteome</keyword>
<dbReference type="Proteomes" id="UP001159427">
    <property type="component" value="Unassembled WGS sequence"/>
</dbReference>
<accession>A0ABN8SY57</accession>
<dbReference type="EMBL" id="CALNXI010004201">
    <property type="protein sequence ID" value="CAH3195281.1"/>
    <property type="molecule type" value="Genomic_DNA"/>
</dbReference>
<comment type="caution">
    <text evidence="1">The sequence shown here is derived from an EMBL/GenBank/DDBJ whole genome shotgun (WGS) entry which is preliminary data.</text>
</comment>
<evidence type="ECO:0000313" key="1">
    <source>
        <dbReference type="EMBL" id="CAH3195281.1"/>
    </source>
</evidence>